<proteinExistence type="predicted"/>
<feature type="transmembrane region" description="Helical" evidence="1">
    <location>
        <begin position="6"/>
        <end position="24"/>
    </location>
</feature>
<keyword evidence="3" id="KW-1185">Reference proteome</keyword>
<dbReference type="EMBL" id="CP082214">
    <property type="protein sequence ID" value="WDM70756.1"/>
    <property type="molecule type" value="Genomic_DNA"/>
</dbReference>
<evidence type="ECO:0000313" key="2">
    <source>
        <dbReference type="EMBL" id="WDM70756.1"/>
    </source>
</evidence>
<name>A0ABY7YA96_9XANT</name>
<keyword evidence="1" id="KW-0812">Transmembrane</keyword>
<dbReference type="RefSeq" id="WP_126941933.1">
    <property type="nucleotide sequence ID" value="NZ_CP082213.1"/>
</dbReference>
<keyword evidence="1" id="KW-1133">Transmembrane helix</keyword>
<gene>
    <name evidence="2" type="ORF">K6978_15390</name>
</gene>
<accession>A0ABY7YA96</accession>
<sequence length="113" mass="12496">MKLNGVWAMYGLAVLVAAGVLLAFKATDLLKMREAKIAAAEHLLDPESAKFRKVRLQGMSVCGEINGKNAYGAYVGYKRFYYSKPLAVIDPGEDQNAMSRILWSDYGRRCSDA</sequence>
<dbReference type="Proteomes" id="UP001214201">
    <property type="component" value="Chromosome"/>
</dbReference>
<organism evidence="2 3">
    <name type="scientific">Xanthomonas cucurbitae</name>
    <dbReference type="NCBI Taxonomy" id="56453"/>
    <lineage>
        <taxon>Bacteria</taxon>
        <taxon>Pseudomonadati</taxon>
        <taxon>Pseudomonadota</taxon>
        <taxon>Gammaproteobacteria</taxon>
        <taxon>Lysobacterales</taxon>
        <taxon>Lysobacteraceae</taxon>
        <taxon>Xanthomonas</taxon>
    </lineage>
</organism>
<reference evidence="2 3" key="1">
    <citation type="submission" date="2021-08" db="EMBL/GenBank/DDBJ databases">
        <title>Genome sequences of Xanthomonas cucurbitae isolates from 5 Midwestern US states.</title>
        <authorList>
            <person name="Hind S.R."/>
        </authorList>
    </citation>
    <scope>NUCLEOTIDE SEQUENCE [LARGE SCALE GENOMIC DNA]</scope>
    <source>
        <strain evidence="2 3">OH_261</strain>
    </source>
</reference>
<evidence type="ECO:0000256" key="1">
    <source>
        <dbReference type="SAM" id="Phobius"/>
    </source>
</evidence>
<protein>
    <submittedName>
        <fullName evidence="2">Uncharacterized protein</fullName>
    </submittedName>
</protein>
<keyword evidence="1" id="KW-0472">Membrane</keyword>
<evidence type="ECO:0000313" key="3">
    <source>
        <dbReference type="Proteomes" id="UP001214201"/>
    </source>
</evidence>